<protein>
    <submittedName>
        <fullName evidence="1">Uncharacterized protein</fullName>
    </submittedName>
</protein>
<dbReference type="EMBL" id="CM017873">
    <property type="protein sequence ID" value="KAG1331704.1"/>
    <property type="molecule type" value="Genomic_DNA"/>
</dbReference>
<accession>A0A8K0I0S2</accession>
<evidence type="ECO:0000313" key="1">
    <source>
        <dbReference type="EMBL" id="KAG1331704.1"/>
    </source>
</evidence>
<proteinExistence type="predicted"/>
<gene>
    <name evidence="1" type="ORF">COCNU_02G016720</name>
</gene>
<keyword evidence="2" id="KW-1185">Reference proteome</keyword>
<dbReference type="AlphaFoldDB" id="A0A8K0I0S2"/>
<reference evidence="1" key="1">
    <citation type="journal article" date="2017" name="Gigascience">
        <title>The genome draft of coconut (Cocos nucifera).</title>
        <authorList>
            <person name="Xiao Y."/>
            <person name="Xu P."/>
            <person name="Fan H."/>
            <person name="Baudouin L."/>
            <person name="Xia W."/>
            <person name="Bocs S."/>
            <person name="Xu J."/>
            <person name="Li Q."/>
            <person name="Guo A."/>
            <person name="Zhou L."/>
            <person name="Li J."/>
            <person name="Wu Y."/>
            <person name="Ma Z."/>
            <person name="Armero A."/>
            <person name="Issali A.E."/>
            <person name="Liu N."/>
            <person name="Peng M."/>
            <person name="Yang Y."/>
        </authorList>
    </citation>
    <scope>NUCLEOTIDE SEQUENCE</scope>
    <source>
        <tissue evidence="1">Spear leaf of Hainan Tall coconut</tissue>
    </source>
</reference>
<name>A0A8K0I0S2_COCNU</name>
<dbReference type="Proteomes" id="UP000797356">
    <property type="component" value="Chromosome 2"/>
</dbReference>
<reference evidence="1" key="2">
    <citation type="submission" date="2019-07" db="EMBL/GenBank/DDBJ databases">
        <authorList>
            <person name="Yang Y."/>
            <person name="Bocs S."/>
            <person name="Baudouin L."/>
        </authorList>
    </citation>
    <scope>NUCLEOTIDE SEQUENCE</scope>
    <source>
        <tissue evidence="1">Spear leaf of Hainan Tall coconut</tissue>
    </source>
</reference>
<evidence type="ECO:0000313" key="2">
    <source>
        <dbReference type="Proteomes" id="UP000797356"/>
    </source>
</evidence>
<sequence length="149" mass="16977">MGSGLIDHDGTEMPSSFHPCPSAGYARFSIRGAVEAYSVHLGIGYQGPPPSASTPPMTSTPSTVFTPSIVESLPLPIFEIHATTQASECALSSQIFCGSIRMAHMWNRQYQRMYDFFDHERARDVRLKKIEELYWDYKVKLHREWLEHR</sequence>
<comment type="caution">
    <text evidence="1">The sequence shown here is derived from an EMBL/GenBank/DDBJ whole genome shotgun (WGS) entry which is preliminary data.</text>
</comment>
<dbReference type="OrthoDB" id="1270396at2759"/>
<organism evidence="1 2">
    <name type="scientific">Cocos nucifera</name>
    <name type="common">Coconut palm</name>
    <dbReference type="NCBI Taxonomy" id="13894"/>
    <lineage>
        <taxon>Eukaryota</taxon>
        <taxon>Viridiplantae</taxon>
        <taxon>Streptophyta</taxon>
        <taxon>Embryophyta</taxon>
        <taxon>Tracheophyta</taxon>
        <taxon>Spermatophyta</taxon>
        <taxon>Magnoliopsida</taxon>
        <taxon>Liliopsida</taxon>
        <taxon>Arecaceae</taxon>
        <taxon>Arecoideae</taxon>
        <taxon>Cocoseae</taxon>
        <taxon>Attaleinae</taxon>
        <taxon>Cocos</taxon>
    </lineage>
</organism>